<gene>
    <name evidence="1" type="ORF">MSSIT_1626</name>
</gene>
<organism evidence="1 2">
    <name type="scientific">Methanosarcina siciliae T4/M</name>
    <dbReference type="NCBI Taxonomy" id="1434120"/>
    <lineage>
        <taxon>Archaea</taxon>
        <taxon>Methanobacteriati</taxon>
        <taxon>Methanobacteriota</taxon>
        <taxon>Stenosarchaea group</taxon>
        <taxon>Methanomicrobia</taxon>
        <taxon>Methanosarcinales</taxon>
        <taxon>Methanosarcinaceae</taxon>
        <taxon>Methanosarcina</taxon>
    </lineage>
</organism>
<dbReference type="Proteomes" id="UP000033111">
    <property type="component" value="Chromosome"/>
</dbReference>
<evidence type="ECO:0000313" key="1">
    <source>
        <dbReference type="EMBL" id="AKB28345.1"/>
    </source>
</evidence>
<name>A0A0E3P458_9EURY</name>
<proteinExistence type="predicted"/>
<keyword evidence="2" id="KW-1185">Reference proteome</keyword>
<accession>A0A0E3P458</accession>
<reference evidence="1 2" key="1">
    <citation type="submission" date="2014-07" db="EMBL/GenBank/DDBJ databases">
        <title>Methanogenic archaea and the global carbon cycle.</title>
        <authorList>
            <person name="Henriksen J.R."/>
            <person name="Luke J."/>
            <person name="Reinhart S."/>
            <person name="Benedict M.N."/>
            <person name="Youngblut N.D."/>
            <person name="Metcalf M.E."/>
            <person name="Whitaker R.J."/>
            <person name="Metcalf W.W."/>
        </authorList>
    </citation>
    <scope>NUCLEOTIDE SEQUENCE [LARGE SCALE GENOMIC DNA]</scope>
    <source>
        <strain evidence="1 2">T4/M</strain>
    </source>
</reference>
<evidence type="ECO:0000313" key="2">
    <source>
        <dbReference type="Proteomes" id="UP000033111"/>
    </source>
</evidence>
<dbReference type="AlphaFoldDB" id="A0A0E3P458"/>
<dbReference type="EMBL" id="CP009506">
    <property type="protein sequence ID" value="AKB28345.1"/>
    <property type="molecule type" value="Genomic_DNA"/>
</dbReference>
<dbReference type="HOGENOM" id="CLU_2766150_0_0_2"/>
<sequence>MRRDLARTIPARAKGIAKDVKNRLPIPNQKERARNTLISPKKRLKIPLISEFPLILSPPVTNVVFNPQI</sequence>
<dbReference type="KEGG" id="msw:MSSIT_1626"/>
<protein>
    <submittedName>
        <fullName evidence="1">Uncharacterized protein</fullName>
    </submittedName>
</protein>
<dbReference type="PATRIC" id="fig|1434120.4.peg.2081"/>